<name>A0AAN7B1R4_9PEZI</name>
<comment type="caution">
    <text evidence="4">The sequence shown here is derived from an EMBL/GenBank/DDBJ whole genome shotgun (WGS) entry which is preliminary data.</text>
</comment>
<keyword evidence="1" id="KW-0808">Transferase</keyword>
<evidence type="ECO:0000256" key="3">
    <source>
        <dbReference type="ARBA" id="ARBA00023277"/>
    </source>
</evidence>
<evidence type="ECO:0000256" key="1">
    <source>
        <dbReference type="ARBA" id="ARBA00022679"/>
    </source>
</evidence>
<protein>
    <recommendedName>
        <fullName evidence="6">Alternative oxidase</fullName>
    </recommendedName>
</protein>
<accession>A0AAN7B1R4</accession>
<dbReference type="GO" id="GO:0016740">
    <property type="term" value="F:transferase activity"/>
    <property type="evidence" value="ECO:0007669"/>
    <property type="project" value="UniProtKB-KW"/>
</dbReference>
<dbReference type="CDD" id="cd11296">
    <property type="entry name" value="O-FucT_like"/>
    <property type="match status" value="1"/>
</dbReference>
<sequence>MARYRNILVTSFFVSLITLWLCRLPHLSWYNQAAAFSSPASTASADLDLSRVDAPFVSWPLARVCKETTWNPGVVFICDDNSGGIGNIRNYLLTCVRYAIEAGATGLVLPRIRGRSSNDLADLFVEHQPFEYYFDKKHFTSSLQTACPEIAIYKSVNDIPNAGKPLEPEKIQPITYTKRGGCDQRELNKHSDRFGIEFRKHMEKTSKENKFPFPSMEHPRAYAMAWGVQFDLQVYRDGPEFVSTFGGLLKFRKDIMDLGLKTAKYMRQYATTQGTTPPDKRIGSTNFTGMHLRSESDALAFWPKFEQQSHAYLEKTRALEFHAAYLATGNETEADKLTEIARSKYLIGVMTKRKLLEPYHSDLKALDKLTWDQQALIDYIVLLECQYFTGVSPSSFSMNVALKRHTKMDGLYTRPWKIGREDERSMLVGSYEKYWEDWLFMFDSIWP</sequence>
<keyword evidence="3" id="KW-0119">Carbohydrate metabolism</keyword>
<proteinExistence type="predicted"/>
<keyword evidence="2" id="KW-0294">Fucose metabolism</keyword>
<evidence type="ECO:0000256" key="2">
    <source>
        <dbReference type="ARBA" id="ARBA00023253"/>
    </source>
</evidence>
<dbReference type="InterPro" id="IPR019378">
    <property type="entry name" value="GDP-Fuc_O-FucTrfase"/>
</dbReference>
<evidence type="ECO:0000313" key="5">
    <source>
        <dbReference type="Proteomes" id="UP001301769"/>
    </source>
</evidence>
<gene>
    <name evidence="4" type="ORF">QBC37DRAFT_444918</name>
</gene>
<organism evidence="4 5">
    <name type="scientific">Rhypophila decipiens</name>
    <dbReference type="NCBI Taxonomy" id="261697"/>
    <lineage>
        <taxon>Eukaryota</taxon>
        <taxon>Fungi</taxon>
        <taxon>Dikarya</taxon>
        <taxon>Ascomycota</taxon>
        <taxon>Pezizomycotina</taxon>
        <taxon>Sordariomycetes</taxon>
        <taxon>Sordariomycetidae</taxon>
        <taxon>Sordariales</taxon>
        <taxon>Naviculisporaceae</taxon>
        <taxon>Rhypophila</taxon>
    </lineage>
</organism>
<reference evidence="4" key="2">
    <citation type="submission" date="2023-05" db="EMBL/GenBank/DDBJ databases">
        <authorList>
            <consortium name="Lawrence Berkeley National Laboratory"/>
            <person name="Steindorff A."/>
            <person name="Hensen N."/>
            <person name="Bonometti L."/>
            <person name="Westerberg I."/>
            <person name="Brannstrom I.O."/>
            <person name="Guillou S."/>
            <person name="Cros-Aarteil S."/>
            <person name="Calhoun S."/>
            <person name="Haridas S."/>
            <person name="Kuo A."/>
            <person name="Mondo S."/>
            <person name="Pangilinan J."/>
            <person name="Riley R."/>
            <person name="Labutti K."/>
            <person name="Andreopoulos B."/>
            <person name="Lipzen A."/>
            <person name="Chen C."/>
            <person name="Yanf M."/>
            <person name="Daum C."/>
            <person name="Ng V."/>
            <person name="Clum A."/>
            <person name="Ohm R."/>
            <person name="Martin F."/>
            <person name="Silar P."/>
            <person name="Natvig D."/>
            <person name="Lalanne C."/>
            <person name="Gautier V."/>
            <person name="Ament-Velasquez S.L."/>
            <person name="Kruys A."/>
            <person name="Hutchinson M.I."/>
            <person name="Powell A.J."/>
            <person name="Barry K."/>
            <person name="Miller A.N."/>
            <person name="Grigoriev I.V."/>
            <person name="Debuchy R."/>
            <person name="Gladieux P."/>
            <person name="Thoren M.H."/>
            <person name="Johannesson H."/>
        </authorList>
    </citation>
    <scope>NUCLEOTIDE SEQUENCE</scope>
    <source>
        <strain evidence="4">PSN293</strain>
    </source>
</reference>
<dbReference type="Pfam" id="PF10250">
    <property type="entry name" value="O-FucT"/>
    <property type="match status" value="1"/>
</dbReference>
<dbReference type="GO" id="GO:0006004">
    <property type="term" value="P:fucose metabolic process"/>
    <property type="evidence" value="ECO:0007669"/>
    <property type="project" value="UniProtKB-KW"/>
</dbReference>
<dbReference type="Gene3D" id="3.40.50.11350">
    <property type="match status" value="1"/>
</dbReference>
<evidence type="ECO:0008006" key="6">
    <source>
        <dbReference type="Google" id="ProtNLM"/>
    </source>
</evidence>
<evidence type="ECO:0000313" key="4">
    <source>
        <dbReference type="EMBL" id="KAK4206692.1"/>
    </source>
</evidence>
<dbReference type="Proteomes" id="UP001301769">
    <property type="component" value="Unassembled WGS sequence"/>
</dbReference>
<dbReference type="EMBL" id="MU858365">
    <property type="protein sequence ID" value="KAK4206692.1"/>
    <property type="molecule type" value="Genomic_DNA"/>
</dbReference>
<reference evidence="4" key="1">
    <citation type="journal article" date="2023" name="Mol. Phylogenet. Evol.">
        <title>Genome-scale phylogeny and comparative genomics of the fungal order Sordariales.</title>
        <authorList>
            <person name="Hensen N."/>
            <person name="Bonometti L."/>
            <person name="Westerberg I."/>
            <person name="Brannstrom I.O."/>
            <person name="Guillou S."/>
            <person name="Cros-Aarteil S."/>
            <person name="Calhoun S."/>
            <person name="Haridas S."/>
            <person name="Kuo A."/>
            <person name="Mondo S."/>
            <person name="Pangilinan J."/>
            <person name="Riley R."/>
            <person name="LaButti K."/>
            <person name="Andreopoulos B."/>
            <person name="Lipzen A."/>
            <person name="Chen C."/>
            <person name="Yan M."/>
            <person name="Daum C."/>
            <person name="Ng V."/>
            <person name="Clum A."/>
            <person name="Steindorff A."/>
            <person name="Ohm R.A."/>
            <person name="Martin F."/>
            <person name="Silar P."/>
            <person name="Natvig D.O."/>
            <person name="Lalanne C."/>
            <person name="Gautier V."/>
            <person name="Ament-Velasquez S.L."/>
            <person name="Kruys A."/>
            <person name="Hutchinson M.I."/>
            <person name="Powell A.J."/>
            <person name="Barry K."/>
            <person name="Miller A.N."/>
            <person name="Grigoriev I.V."/>
            <person name="Debuchy R."/>
            <person name="Gladieux P."/>
            <person name="Hiltunen Thoren M."/>
            <person name="Johannesson H."/>
        </authorList>
    </citation>
    <scope>NUCLEOTIDE SEQUENCE</scope>
    <source>
        <strain evidence="4">PSN293</strain>
    </source>
</reference>
<keyword evidence="5" id="KW-1185">Reference proteome</keyword>
<dbReference type="AlphaFoldDB" id="A0AAN7B1R4"/>